<evidence type="ECO:0000313" key="5">
    <source>
        <dbReference type="Proteomes" id="UP001221898"/>
    </source>
</evidence>
<dbReference type="PROSITE" id="PS50853">
    <property type="entry name" value="FN3"/>
    <property type="match status" value="1"/>
</dbReference>
<dbReference type="InterPro" id="IPR013783">
    <property type="entry name" value="Ig-like_fold"/>
</dbReference>
<feature type="compositionally biased region" description="Basic and acidic residues" evidence="1">
    <location>
        <begin position="99"/>
        <end position="113"/>
    </location>
</feature>
<protein>
    <recommendedName>
        <fullName evidence="3">Fibronectin type-III domain-containing protein</fullName>
    </recommendedName>
</protein>
<keyword evidence="5" id="KW-1185">Reference proteome</keyword>
<gene>
    <name evidence="4" type="ORF">AAFF_G00149870</name>
</gene>
<feature type="compositionally biased region" description="Low complexity" evidence="1">
    <location>
        <begin position="80"/>
        <end position="91"/>
    </location>
</feature>
<evidence type="ECO:0000256" key="2">
    <source>
        <dbReference type="SAM" id="Phobius"/>
    </source>
</evidence>
<sequence length="263" mass="27872">MTKKQKLRPQAARPPPPRCPPSSRGGDPTDTARGEVQQTGRRGLQLRRRGGGRGRRCRGGREGEKEGRHAQLPPRPLRPPAEAVPGGVPGQLPVPGPDPRLERPGAPHDRDAQDVTSSSAEVHWCAPYSSVSGYELEVRPEGGGAPVFVHAVGPTFRRLRVTGPAGRRAYAVCVRARNRAGPSPPACAALTTATESCAALLYGLAAAAAGLAVLALGLAVCLCRQCRRPLPENPRASSLISIPNPAYCHPQERADTVLHLRRG</sequence>
<dbReference type="SMART" id="SM00060">
    <property type="entry name" value="FN3"/>
    <property type="match status" value="1"/>
</dbReference>
<feature type="compositionally biased region" description="Basic and acidic residues" evidence="1">
    <location>
        <begin position="59"/>
        <end position="69"/>
    </location>
</feature>
<dbReference type="InterPro" id="IPR036116">
    <property type="entry name" value="FN3_sf"/>
</dbReference>
<dbReference type="CDD" id="cd00063">
    <property type="entry name" value="FN3"/>
    <property type="match status" value="1"/>
</dbReference>
<reference evidence="4" key="1">
    <citation type="journal article" date="2023" name="Science">
        <title>Genome structures resolve the early diversification of teleost fishes.</title>
        <authorList>
            <person name="Parey E."/>
            <person name="Louis A."/>
            <person name="Montfort J."/>
            <person name="Bouchez O."/>
            <person name="Roques C."/>
            <person name="Iampietro C."/>
            <person name="Lluch J."/>
            <person name="Castinel A."/>
            <person name="Donnadieu C."/>
            <person name="Desvignes T."/>
            <person name="Floi Bucao C."/>
            <person name="Jouanno E."/>
            <person name="Wen M."/>
            <person name="Mejri S."/>
            <person name="Dirks R."/>
            <person name="Jansen H."/>
            <person name="Henkel C."/>
            <person name="Chen W.J."/>
            <person name="Zahm M."/>
            <person name="Cabau C."/>
            <person name="Klopp C."/>
            <person name="Thompson A.W."/>
            <person name="Robinson-Rechavi M."/>
            <person name="Braasch I."/>
            <person name="Lecointre G."/>
            <person name="Bobe J."/>
            <person name="Postlethwait J.H."/>
            <person name="Berthelot C."/>
            <person name="Roest Crollius H."/>
            <person name="Guiguen Y."/>
        </authorList>
    </citation>
    <scope>NUCLEOTIDE SEQUENCE</scope>
    <source>
        <strain evidence="4">NC1722</strain>
    </source>
</reference>
<dbReference type="Gene3D" id="2.60.40.10">
    <property type="entry name" value="Immunoglobulins"/>
    <property type="match status" value="1"/>
</dbReference>
<organism evidence="4 5">
    <name type="scientific">Aldrovandia affinis</name>
    <dbReference type="NCBI Taxonomy" id="143900"/>
    <lineage>
        <taxon>Eukaryota</taxon>
        <taxon>Metazoa</taxon>
        <taxon>Chordata</taxon>
        <taxon>Craniata</taxon>
        <taxon>Vertebrata</taxon>
        <taxon>Euteleostomi</taxon>
        <taxon>Actinopterygii</taxon>
        <taxon>Neopterygii</taxon>
        <taxon>Teleostei</taxon>
        <taxon>Notacanthiformes</taxon>
        <taxon>Halosauridae</taxon>
        <taxon>Aldrovandia</taxon>
    </lineage>
</organism>
<dbReference type="InterPro" id="IPR003961">
    <property type="entry name" value="FN3_dom"/>
</dbReference>
<proteinExistence type="predicted"/>
<comment type="caution">
    <text evidence="4">The sequence shown here is derived from an EMBL/GenBank/DDBJ whole genome shotgun (WGS) entry which is preliminary data.</text>
</comment>
<dbReference type="Pfam" id="PF00041">
    <property type="entry name" value="fn3"/>
    <property type="match status" value="1"/>
</dbReference>
<accession>A0AAD7W8X9</accession>
<dbReference type="AlphaFoldDB" id="A0AAD7W8X9"/>
<keyword evidence="2" id="KW-0812">Transmembrane</keyword>
<keyword evidence="2" id="KW-1133">Transmembrane helix</keyword>
<evidence type="ECO:0000256" key="1">
    <source>
        <dbReference type="SAM" id="MobiDB-lite"/>
    </source>
</evidence>
<name>A0AAD7W8X9_9TELE</name>
<feature type="domain" description="Fibronectin type-III" evidence="3">
    <location>
        <begin position="106"/>
        <end position="196"/>
    </location>
</feature>
<evidence type="ECO:0000313" key="4">
    <source>
        <dbReference type="EMBL" id="KAJ8387838.1"/>
    </source>
</evidence>
<dbReference type="EMBL" id="JAINUG010000205">
    <property type="protein sequence ID" value="KAJ8387838.1"/>
    <property type="molecule type" value="Genomic_DNA"/>
</dbReference>
<feature type="transmembrane region" description="Helical" evidence="2">
    <location>
        <begin position="199"/>
        <end position="223"/>
    </location>
</feature>
<dbReference type="Proteomes" id="UP001221898">
    <property type="component" value="Unassembled WGS sequence"/>
</dbReference>
<feature type="region of interest" description="Disordered" evidence="1">
    <location>
        <begin position="1"/>
        <end position="119"/>
    </location>
</feature>
<feature type="compositionally biased region" description="Basic residues" evidence="1">
    <location>
        <begin position="44"/>
        <end position="58"/>
    </location>
</feature>
<keyword evidence="2" id="KW-0472">Membrane</keyword>
<dbReference type="SUPFAM" id="SSF49265">
    <property type="entry name" value="Fibronectin type III"/>
    <property type="match status" value="1"/>
</dbReference>
<evidence type="ECO:0000259" key="3">
    <source>
        <dbReference type="PROSITE" id="PS50853"/>
    </source>
</evidence>